<dbReference type="GO" id="GO:0030317">
    <property type="term" value="P:flagellated sperm motility"/>
    <property type="evidence" value="ECO:0007669"/>
    <property type="project" value="TreeGrafter"/>
</dbReference>
<feature type="transmembrane region" description="Helical" evidence="5">
    <location>
        <begin position="813"/>
        <end position="834"/>
    </location>
</feature>
<dbReference type="SUPFAM" id="SSF54236">
    <property type="entry name" value="Ubiquitin-like"/>
    <property type="match status" value="1"/>
</dbReference>
<evidence type="ECO:0000256" key="3">
    <source>
        <dbReference type="ARBA" id="ARBA00022989"/>
    </source>
</evidence>
<gene>
    <name evidence="7" type="ORF">QE152_g20772</name>
</gene>
<comment type="subcellular location">
    <subcellularLocation>
        <location evidence="1">Membrane</location>
        <topology evidence="1">Multi-pass membrane protein</topology>
    </subcellularLocation>
</comment>
<comment type="caution">
    <text evidence="7">The sequence shown here is derived from an EMBL/GenBank/DDBJ whole genome shotgun (WGS) entry which is preliminary data.</text>
</comment>
<feature type="transmembrane region" description="Helical" evidence="5">
    <location>
        <begin position="787"/>
        <end position="806"/>
    </location>
</feature>
<dbReference type="PROSITE" id="PS50053">
    <property type="entry name" value="UBIQUITIN_2"/>
    <property type="match status" value="1"/>
</dbReference>
<keyword evidence="8" id="KW-1185">Reference proteome</keyword>
<dbReference type="AlphaFoldDB" id="A0AAW1KP75"/>
<dbReference type="InterPro" id="IPR004299">
    <property type="entry name" value="MBOAT_fam"/>
</dbReference>
<evidence type="ECO:0000259" key="6">
    <source>
        <dbReference type="PROSITE" id="PS50053"/>
    </source>
</evidence>
<feature type="transmembrane region" description="Helical" evidence="5">
    <location>
        <begin position="711"/>
        <end position="733"/>
    </location>
</feature>
<feature type="transmembrane region" description="Helical" evidence="5">
    <location>
        <begin position="754"/>
        <end position="775"/>
    </location>
</feature>
<dbReference type="GO" id="GO:0001669">
    <property type="term" value="C:acrosomal vesicle"/>
    <property type="evidence" value="ECO:0007669"/>
    <property type="project" value="TreeGrafter"/>
</dbReference>
<keyword evidence="2 5" id="KW-0812">Transmembrane</keyword>
<keyword evidence="3 5" id="KW-1133">Transmembrane helix</keyword>
<dbReference type="InterPro" id="IPR057887">
    <property type="entry name" value="IQUB_helical"/>
</dbReference>
<evidence type="ECO:0000256" key="2">
    <source>
        <dbReference type="ARBA" id="ARBA00022692"/>
    </source>
</evidence>
<dbReference type="InterPro" id="IPR029071">
    <property type="entry name" value="Ubiquitin-like_domsf"/>
</dbReference>
<dbReference type="EMBL" id="JASPKY010000196">
    <property type="protein sequence ID" value="KAK9721656.1"/>
    <property type="molecule type" value="Genomic_DNA"/>
</dbReference>
<dbReference type="GO" id="GO:0031514">
    <property type="term" value="C:motile cilium"/>
    <property type="evidence" value="ECO:0007669"/>
    <property type="project" value="TreeGrafter"/>
</dbReference>
<evidence type="ECO:0000313" key="8">
    <source>
        <dbReference type="Proteomes" id="UP001458880"/>
    </source>
</evidence>
<protein>
    <submittedName>
        <fullName evidence="7">MBOAT, membrane-bound O-acyltransferase family</fullName>
    </submittedName>
</protein>
<accession>A0AAW1KP75</accession>
<dbReference type="PANTHER" id="PTHR21074">
    <property type="entry name" value="IQ AND UBIQUITIN-LIKE DOMAIN-CONTAINING PROTEIN"/>
    <property type="match status" value="1"/>
</dbReference>
<reference evidence="7 8" key="1">
    <citation type="journal article" date="2024" name="BMC Genomics">
        <title>De novo assembly and annotation of Popillia japonica's genome with initial clues to its potential as an invasive pest.</title>
        <authorList>
            <person name="Cucini C."/>
            <person name="Boschi S."/>
            <person name="Funari R."/>
            <person name="Cardaioli E."/>
            <person name="Iannotti N."/>
            <person name="Marturano G."/>
            <person name="Paoli F."/>
            <person name="Bruttini M."/>
            <person name="Carapelli A."/>
            <person name="Frati F."/>
            <person name="Nardi F."/>
        </authorList>
    </citation>
    <scope>NUCLEOTIDE SEQUENCE [LARGE SCALE GENOMIC DNA]</scope>
    <source>
        <strain evidence="7">DMR45628</strain>
    </source>
</reference>
<evidence type="ECO:0000256" key="4">
    <source>
        <dbReference type="ARBA" id="ARBA00023136"/>
    </source>
</evidence>
<dbReference type="GO" id="GO:0016020">
    <property type="term" value="C:membrane"/>
    <property type="evidence" value="ECO:0007669"/>
    <property type="project" value="UniProtKB-SubCell"/>
</dbReference>
<evidence type="ECO:0000313" key="7">
    <source>
        <dbReference type="EMBL" id="KAK9721656.1"/>
    </source>
</evidence>
<organism evidence="7 8">
    <name type="scientific">Popillia japonica</name>
    <name type="common">Japanese beetle</name>
    <dbReference type="NCBI Taxonomy" id="7064"/>
    <lineage>
        <taxon>Eukaryota</taxon>
        <taxon>Metazoa</taxon>
        <taxon>Ecdysozoa</taxon>
        <taxon>Arthropoda</taxon>
        <taxon>Hexapoda</taxon>
        <taxon>Insecta</taxon>
        <taxon>Pterygota</taxon>
        <taxon>Neoptera</taxon>
        <taxon>Endopterygota</taxon>
        <taxon>Coleoptera</taxon>
        <taxon>Polyphaga</taxon>
        <taxon>Scarabaeiformia</taxon>
        <taxon>Scarabaeidae</taxon>
        <taxon>Rutelinae</taxon>
        <taxon>Popillia</taxon>
    </lineage>
</organism>
<dbReference type="Pfam" id="PF25805">
    <property type="entry name" value="IQUB"/>
    <property type="match status" value="1"/>
</dbReference>
<evidence type="ECO:0000256" key="1">
    <source>
        <dbReference type="ARBA" id="ARBA00004141"/>
    </source>
</evidence>
<feature type="domain" description="Ubiquitin-like" evidence="6">
    <location>
        <begin position="24"/>
        <end position="86"/>
    </location>
</feature>
<evidence type="ECO:0000256" key="5">
    <source>
        <dbReference type="SAM" id="Phobius"/>
    </source>
</evidence>
<dbReference type="GO" id="GO:0060271">
    <property type="term" value="P:cilium assembly"/>
    <property type="evidence" value="ECO:0007669"/>
    <property type="project" value="TreeGrafter"/>
</dbReference>
<dbReference type="InterPro" id="IPR037695">
    <property type="entry name" value="IQUB"/>
</dbReference>
<dbReference type="Pfam" id="PF03062">
    <property type="entry name" value="MBOAT"/>
    <property type="match status" value="1"/>
</dbReference>
<sequence length="871" mass="102252">MDSTSDSESPVTECFDSVVNAPDRTVTVKFTTDDGNVFTQSYYEKTKIGEIKTILVDVFSVPASKIELTMNGEEIHNEKALNEFDLGVYGILEFKLSSSDLKYAISAENAYQDITVPDVITVYIHMDDGTSKEVVVEIEDRSILKPFLGGYLCRKTGIEYHHGYTQTGPPKPRIPPEMKSHRDTQTYWLRNRKLDTRYSRSTQMSNEEIWIPTVNDKIFQSGPYETADEREKRLDIPGKVRTIQRYFRAWKMRKALKVLSAEYWKRIRKEQEEEEYKKRVDDERKKRELIGKIFPRTKGDFAMLYFMLDKWKNSELQRITSLACGPSKIAEMYLLLEKEIDMLQAIEAHKKQVRDDRKIQKIESFFKTIGNPIEWNSDYKNLAVTMDTLETQKGREYQDIYMAVANNNVDKEEHIQTLLNVKLMLRDHNCEIANELIDLIDRSCLLLTRGFVHLEALQMRIEALLLKHIQVPECSFGVTNRMNRVKERLMEENLFYCHRCQKFKVHEEFPLHSRTERLKACLACSWDDRVMEPWVDAAPYRFILRWIRREERLKSSPSSIAFILQDKDIEHIVSKIWHAHSAINECNDVYQLRLCRWFKDADWAPWNCILLTNEEVKAHLCVKKLEEVYDEEFLCHVYNKHCLAKKHFVAAMQLENYFQEIGKLETRWKELGTSLRECIEAWNIGTNIWLRRVVYERVDKYSTVLTYALSALWHGFYPGYYITFANGALFTFASRTVRRTIRDYFSGNAEMKRMYDVATFITTRFVMAYITYTFVEMKRMYDVATFITTRFVMAYITYTFVLLEFWAGIRLYLHMYLCLHVLAVVALLIVPRVIPKAKPGTTTHLTANGSIANVLRSASRPITNSVSNHHD</sequence>
<dbReference type="Proteomes" id="UP001458880">
    <property type="component" value="Unassembled WGS sequence"/>
</dbReference>
<proteinExistence type="predicted"/>
<dbReference type="InterPro" id="IPR000626">
    <property type="entry name" value="Ubiquitin-like_dom"/>
</dbReference>
<keyword evidence="4 5" id="KW-0472">Membrane</keyword>
<dbReference type="PANTHER" id="PTHR21074:SF0">
    <property type="entry name" value="IQ AND UBIQUITIN-LIKE DOMAIN-CONTAINING PROTEIN"/>
    <property type="match status" value="1"/>
</dbReference>
<name>A0AAW1KP75_POPJA</name>